<dbReference type="SUPFAM" id="SSF158568">
    <property type="entry name" value="AF1862-like"/>
    <property type="match status" value="1"/>
</dbReference>
<dbReference type="Proteomes" id="UP000591948">
    <property type="component" value="Unassembled WGS sequence"/>
</dbReference>
<keyword evidence="7" id="KW-1185">Reference proteome</keyword>
<comment type="caution">
    <text evidence="6">The sequence shown here is derived from an EMBL/GenBank/DDBJ whole genome shotgun (WGS) entry which is preliminary data.</text>
</comment>
<proteinExistence type="inferred from homology"/>
<gene>
    <name evidence="6" type="ORF">HKBW3S33_00770</name>
</gene>
<dbReference type="RefSeq" id="WP_176233262.1">
    <property type="nucleotide sequence ID" value="NZ_BLRY01000030.1"/>
</dbReference>
<dbReference type="GO" id="GO:0051607">
    <property type="term" value="P:defense response to virus"/>
    <property type="evidence" value="ECO:0007669"/>
    <property type="project" value="UniProtKB-KW"/>
</dbReference>
<evidence type="ECO:0000256" key="5">
    <source>
        <dbReference type="ARBA" id="ARBA00030001"/>
    </source>
</evidence>
<dbReference type="InterPro" id="IPR023101">
    <property type="entry name" value="AF1862-like_dom_sf"/>
</dbReference>
<keyword evidence="4" id="KW-0051">Antiviral defense</keyword>
<protein>
    <recommendedName>
        <fullName evidence="5">CRISPR type III-B/RAMP module-associated protein Cmr5</fullName>
    </recommendedName>
</protein>
<evidence type="ECO:0000256" key="1">
    <source>
        <dbReference type="ARBA" id="ARBA00004496"/>
    </source>
</evidence>
<dbReference type="NCBIfam" id="TIGR01881">
    <property type="entry name" value="cas_Cmr5"/>
    <property type="match status" value="1"/>
</dbReference>
<comment type="subcellular location">
    <subcellularLocation>
        <location evidence="1">Cytoplasm</location>
    </subcellularLocation>
</comment>
<reference evidence="6 7" key="1">
    <citation type="journal article" date="2020" name="Front. Microbiol.">
        <title>Single-cell genomics of novel Actinobacteria with the Wood-Ljungdahl pathway discovered in a serpentinizing system.</title>
        <authorList>
            <person name="Merino N."/>
            <person name="Kawai M."/>
            <person name="Boyd E.S."/>
            <person name="Colman D.R."/>
            <person name="McGlynn S.E."/>
            <person name="Nealson K.H."/>
            <person name="Kurokawa K."/>
            <person name="Hongoh Y."/>
        </authorList>
    </citation>
    <scope>NUCLEOTIDE SEQUENCE [LARGE SCALE GENOMIC DNA]</scope>
    <source>
        <strain evidence="6 7">S33</strain>
    </source>
</reference>
<keyword evidence="3" id="KW-0963">Cytoplasm</keyword>
<comment type="similarity">
    <text evidence="2">Belongs to the CRISPR system Cmr5 family.</text>
</comment>
<accession>A0A6V8P4U2</accession>
<evidence type="ECO:0000313" key="7">
    <source>
        <dbReference type="Proteomes" id="UP000591948"/>
    </source>
</evidence>
<evidence type="ECO:0000313" key="6">
    <source>
        <dbReference type="EMBL" id="GFP27357.1"/>
    </source>
</evidence>
<dbReference type="InterPro" id="IPR010160">
    <property type="entry name" value="CRISPR-assoc_prot_Cmr5"/>
</dbReference>
<dbReference type="GO" id="GO:0005737">
    <property type="term" value="C:cytoplasm"/>
    <property type="evidence" value="ECO:0007669"/>
    <property type="project" value="UniProtKB-SubCell"/>
</dbReference>
<evidence type="ECO:0000256" key="4">
    <source>
        <dbReference type="ARBA" id="ARBA00023118"/>
    </source>
</evidence>
<evidence type="ECO:0000256" key="3">
    <source>
        <dbReference type="ARBA" id="ARBA00022490"/>
    </source>
</evidence>
<dbReference type="AlphaFoldDB" id="A0A6V8P4U2"/>
<dbReference type="EMBL" id="BLRY01000030">
    <property type="protein sequence ID" value="GFP27357.1"/>
    <property type="molecule type" value="Genomic_DNA"/>
</dbReference>
<name>A0A6V8P4U2_9ACTN</name>
<organism evidence="6 7">
    <name type="scientific">Candidatus Hakubella thermalkaliphila</name>
    <dbReference type="NCBI Taxonomy" id="2754717"/>
    <lineage>
        <taxon>Bacteria</taxon>
        <taxon>Bacillati</taxon>
        <taxon>Actinomycetota</taxon>
        <taxon>Actinomycetota incertae sedis</taxon>
        <taxon>Candidatus Hakubellales</taxon>
        <taxon>Candidatus Hakubellaceae</taxon>
        <taxon>Candidatus Hakubella</taxon>
    </lineage>
</organism>
<dbReference type="Pfam" id="PF09701">
    <property type="entry name" value="Cas_Cmr5"/>
    <property type="match status" value="1"/>
</dbReference>
<evidence type="ECO:0000256" key="2">
    <source>
        <dbReference type="ARBA" id="ARBA00006161"/>
    </source>
</evidence>
<dbReference type="Gene3D" id="1.10.520.30">
    <property type="entry name" value="AF1862-like domain"/>
    <property type="match status" value="1"/>
</dbReference>
<sequence length="131" mass="15040">MTDRALSFLYTIEQERAQKANELARGDKDYKSAADKFPAMIMSCGLLQALTFYKSKDKELYDALAIWFREKLGMAGDRDLLDYAVSLSVSEYRAATTEALAFLTWLKRFADAKYQEAQRQQRRIEAEAEGM</sequence>